<organism evidence="2">
    <name type="scientific">Homalodisca liturata</name>
    <dbReference type="NCBI Taxonomy" id="320908"/>
    <lineage>
        <taxon>Eukaryota</taxon>
        <taxon>Metazoa</taxon>
        <taxon>Ecdysozoa</taxon>
        <taxon>Arthropoda</taxon>
        <taxon>Hexapoda</taxon>
        <taxon>Insecta</taxon>
        <taxon>Pterygota</taxon>
        <taxon>Neoptera</taxon>
        <taxon>Paraneoptera</taxon>
        <taxon>Hemiptera</taxon>
        <taxon>Auchenorrhyncha</taxon>
        <taxon>Membracoidea</taxon>
        <taxon>Cicadellidae</taxon>
        <taxon>Cicadellinae</taxon>
        <taxon>Proconiini</taxon>
        <taxon>Homalodisca</taxon>
    </lineage>
</organism>
<sequence length="969" mass="110151">VPSPDVLTKGSKTTCVDDQTERTKKRSHTEEIPVNSSTPPQAKKLKRDSREKKIDSPESLNQSRPWLCDWQIGSKLDGSKDVTNSKFEITDWINLFKDEIQKNETLIHQENTIQETPNKRHLIGAAKFLSEFFQDNMKNKSTVEEKEIHAIIKELMPLYEQLYEQDKIWNRTSMDSKMLDYLFLLREQRTVGEKAGDNYRRVIDSDSPNYNALSSEAESITSEKDLGNCTVRLEYINPVIPVKRRSEEQTHTTSTGTTPSTASTPCKSSQPRPKLRKDALKQKRLIKRPVASNNVSVDVNRKIQCDNNYLKLKLTVPNEVYSTGSNTLNIQSIKKPKIIEKETDNRNVKTKSFTGGKQTSITSNPPVHCTKPDAVSKSTELSKRSHKIPITSHCVQKLPVDVGNKSGNQAVEQVQDNTSSLPKVNLSVGAVKPIKTVNTKEREIPLSTSKQPRKRIVFSEDNDPPTKYAAVSSKKTPITEVQTPKFNQTRPVNGSDNSKKAETINHQFLIPKLIQRKSAAESTIQSSSYESREIEDDATSVLSLDVNPTLLRELDISEDEPKKTTTTTTTPNSTVGRSYLGGTFRRQPITFTSKHKRVDKFDVRDYYDKDDSDDVIEMESSTRIETDKDQQNEPEKSEERSYQSDSSNVQNWMSTYIEPKMSNWPITNNTGGASSFEGTVFENYCITYLRSSVEKQNHLCGKLHEIPISLRQNRVDVENIDDSVKIIMKEGFTKPPLRLITDIVYFCSVNSKLETLIQLGDALRAVVEINRSDKEICINYWTHFIKSSLTVTPHENRRKREMVLSTAMKTIFLKNAKTRPEAGIDVVLESLAVLSSTQELKLLTCVEFLRFSQFSTRDYPLTFKAAVIKQLVDKIPKSFLGQHMDPNSVLPRFCYKVFKTLFDENDKASNQVLYDENPKMVEDFLNFFDSSSSLNRPVSKVWLDYFRKSSGSYEELNGGQPSHMQLSNA</sequence>
<evidence type="ECO:0000256" key="1">
    <source>
        <dbReference type="SAM" id="MobiDB-lite"/>
    </source>
</evidence>
<name>A0A1B6HRT8_9HEMI</name>
<feature type="region of interest" description="Disordered" evidence="1">
    <location>
        <begin position="1"/>
        <end position="62"/>
    </location>
</feature>
<dbReference type="EMBL" id="GECU01030330">
    <property type="protein sequence ID" value="JAS77376.1"/>
    <property type="molecule type" value="Transcribed_RNA"/>
</dbReference>
<dbReference type="AlphaFoldDB" id="A0A1B6HRT8"/>
<feature type="compositionally biased region" description="Low complexity" evidence="1">
    <location>
        <begin position="251"/>
        <end position="264"/>
    </location>
</feature>
<reference evidence="2" key="1">
    <citation type="submission" date="2015-11" db="EMBL/GenBank/DDBJ databases">
        <title>De novo transcriptome assembly of four potential Pierce s Disease insect vectors from Arizona vineyards.</title>
        <authorList>
            <person name="Tassone E.E."/>
        </authorList>
    </citation>
    <scope>NUCLEOTIDE SEQUENCE</scope>
</reference>
<gene>
    <name evidence="2" type="ORF">g.33329</name>
</gene>
<feature type="compositionally biased region" description="Basic and acidic residues" evidence="1">
    <location>
        <begin position="552"/>
        <end position="563"/>
    </location>
</feature>
<accession>A0A1B6HRT8</accession>
<feature type="non-terminal residue" evidence="2">
    <location>
        <position position="1"/>
    </location>
</feature>
<feature type="region of interest" description="Disordered" evidence="1">
    <location>
        <begin position="552"/>
        <end position="581"/>
    </location>
</feature>
<feature type="region of interest" description="Disordered" evidence="1">
    <location>
        <begin position="612"/>
        <end position="649"/>
    </location>
</feature>
<feature type="non-terminal residue" evidence="2">
    <location>
        <position position="969"/>
    </location>
</feature>
<proteinExistence type="predicted"/>
<feature type="compositionally biased region" description="Basic and acidic residues" evidence="1">
    <location>
        <begin position="620"/>
        <end position="642"/>
    </location>
</feature>
<evidence type="ECO:0000313" key="2">
    <source>
        <dbReference type="EMBL" id="JAS77376.1"/>
    </source>
</evidence>
<feature type="region of interest" description="Disordered" evidence="1">
    <location>
        <begin position="458"/>
        <end position="477"/>
    </location>
</feature>
<feature type="region of interest" description="Disordered" evidence="1">
    <location>
        <begin position="242"/>
        <end position="275"/>
    </location>
</feature>
<protein>
    <submittedName>
        <fullName evidence="2">Uncharacterized protein</fullName>
    </submittedName>
</protein>